<gene>
    <name evidence="13" type="primary">SLC22A5</name>
</gene>
<dbReference type="FunFam" id="1.20.1250.20:FF:000070">
    <property type="entry name" value="Solute carrier family 22 member 5"/>
    <property type="match status" value="1"/>
</dbReference>
<evidence type="ECO:0000256" key="8">
    <source>
        <dbReference type="ARBA" id="ARBA00023065"/>
    </source>
</evidence>
<name>A0A3P9AJS0_ESOLU</name>
<proteinExistence type="inferred from homology"/>
<dbReference type="InterPro" id="IPR005829">
    <property type="entry name" value="Sugar_transporter_CS"/>
</dbReference>
<dbReference type="GO" id="GO:0015651">
    <property type="term" value="F:quaternary ammonium group transmembrane transporter activity"/>
    <property type="evidence" value="ECO:0007669"/>
    <property type="project" value="UniProtKB-ARBA"/>
</dbReference>
<comment type="similarity">
    <text evidence="2">Belongs to the major facilitator (TC 2.A.1) superfamily. Organic cation transporter (TC 2.A.1.19) family.</text>
</comment>
<dbReference type="InterPro" id="IPR005828">
    <property type="entry name" value="MFS_sugar_transport-like"/>
</dbReference>
<feature type="transmembrane region" description="Helical" evidence="11">
    <location>
        <begin position="432"/>
        <end position="449"/>
    </location>
</feature>
<keyword evidence="14" id="KW-1185">Reference proteome</keyword>
<evidence type="ECO:0000256" key="7">
    <source>
        <dbReference type="ARBA" id="ARBA00022989"/>
    </source>
</evidence>
<dbReference type="PANTHER" id="PTHR24064">
    <property type="entry name" value="SOLUTE CARRIER FAMILY 22 MEMBER"/>
    <property type="match status" value="1"/>
</dbReference>
<organism evidence="13 14">
    <name type="scientific">Esox lucius</name>
    <name type="common">Northern pike</name>
    <dbReference type="NCBI Taxonomy" id="8010"/>
    <lineage>
        <taxon>Eukaryota</taxon>
        <taxon>Metazoa</taxon>
        <taxon>Chordata</taxon>
        <taxon>Craniata</taxon>
        <taxon>Vertebrata</taxon>
        <taxon>Euteleostomi</taxon>
        <taxon>Actinopterygii</taxon>
        <taxon>Neopterygii</taxon>
        <taxon>Teleostei</taxon>
        <taxon>Protacanthopterygii</taxon>
        <taxon>Esociformes</taxon>
        <taxon>Esocidae</taxon>
        <taxon>Esox</taxon>
    </lineage>
</organism>
<dbReference type="AlphaFoldDB" id="A0A3P9AJS0"/>
<evidence type="ECO:0000256" key="3">
    <source>
        <dbReference type="ARBA" id="ARBA00022448"/>
    </source>
</evidence>
<dbReference type="Proteomes" id="UP000265140">
    <property type="component" value="Chromosome 7"/>
</dbReference>
<dbReference type="OMA" id="CPFITRK"/>
<dbReference type="InParanoid" id="A0A3P9AJS0"/>
<feature type="transmembrane region" description="Helical" evidence="11">
    <location>
        <begin position="229"/>
        <end position="253"/>
    </location>
</feature>
<keyword evidence="9 11" id="KW-0472">Membrane</keyword>
<reference evidence="13" key="2">
    <citation type="submission" date="2020-02" db="EMBL/GenBank/DDBJ databases">
        <title>Esox lucius (northern pike) genome, fEsoLuc1, primary haplotype.</title>
        <authorList>
            <person name="Myers G."/>
            <person name="Karagic N."/>
            <person name="Meyer A."/>
            <person name="Pippel M."/>
            <person name="Reichard M."/>
            <person name="Winkler S."/>
            <person name="Tracey A."/>
            <person name="Sims Y."/>
            <person name="Howe K."/>
            <person name="Rhie A."/>
            <person name="Formenti G."/>
            <person name="Durbin R."/>
            <person name="Fedrigo O."/>
            <person name="Jarvis E.D."/>
        </authorList>
    </citation>
    <scope>NUCLEOTIDE SEQUENCE [LARGE SCALE GENOMIC DNA]</scope>
</reference>
<evidence type="ECO:0000256" key="9">
    <source>
        <dbReference type="ARBA" id="ARBA00023136"/>
    </source>
</evidence>
<keyword evidence="8" id="KW-0406">Ion transport</keyword>
<dbReference type="GO" id="GO:0012505">
    <property type="term" value="C:endomembrane system"/>
    <property type="evidence" value="ECO:0007669"/>
    <property type="project" value="UniProtKB-SubCell"/>
</dbReference>
<keyword evidence="3" id="KW-0813">Transport</keyword>
<keyword evidence="7 11" id="KW-1133">Transmembrane helix</keyword>
<feature type="domain" description="Major facilitator superfamily (MFS) profile" evidence="12">
    <location>
        <begin position="88"/>
        <end position="513"/>
    </location>
</feature>
<dbReference type="PROSITE" id="PS00216">
    <property type="entry name" value="SUGAR_TRANSPORT_1"/>
    <property type="match status" value="1"/>
</dbReference>
<evidence type="ECO:0000256" key="1">
    <source>
        <dbReference type="ARBA" id="ARBA00004127"/>
    </source>
</evidence>
<feature type="transmembrane region" description="Helical" evidence="11">
    <location>
        <begin position="172"/>
        <end position="190"/>
    </location>
</feature>
<dbReference type="Bgee" id="ENSELUG00000021544">
    <property type="expression patterns" value="Expressed in digestive tract and 2 other cell types or tissues"/>
</dbReference>
<dbReference type="GO" id="GO:0006811">
    <property type="term" value="P:monoatomic ion transport"/>
    <property type="evidence" value="ECO:0007669"/>
    <property type="project" value="UniProtKB-KW"/>
</dbReference>
<feature type="transmembrane region" description="Helical" evidence="11">
    <location>
        <begin position="259"/>
        <end position="277"/>
    </location>
</feature>
<dbReference type="KEGG" id="els:105028264"/>
<evidence type="ECO:0000256" key="4">
    <source>
        <dbReference type="ARBA" id="ARBA00022692"/>
    </source>
</evidence>
<keyword evidence="10" id="KW-0325">Glycoprotein</keyword>
<dbReference type="SUPFAM" id="SSF103473">
    <property type="entry name" value="MFS general substrate transporter"/>
    <property type="match status" value="1"/>
</dbReference>
<reference evidence="13" key="3">
    <citation type="submission" date="2025-08" db="UniProtKB">
        <authorList>
            <consortium name="Ensembl"/>
        </authorList>
    </citation>
    <scope>IDENTIFICATION</scope>
</reference>
<feature type="transmembrane region" description="Helical" evidence="11">
    <location>
        <begin position="371"/>
        <end position="393"/>
    </location>
</feature>
<evidence type="ECO:0000256" key="11">
    <source>
        <dbReference type="SAM" id="Phobius"/>
    </source>
</evidence>
<evidence type="ECO:0000259" key="12">
    <source>
        <dbReference type="PROSITE" id="PS50850"/>
    </source>
</evidence>
<dbReference type="OrthoDB" id="3936150at2759"/>
<feature type="transmembrane region" description="Helical" evidence="11">
    <location>
        <begin position="196"/>
        <end position="217"/>
    </location>
</feature>
<feature type="transmembrane region" description="Helical" evidence="11">
    <location>
        <begin position="344"/>
        <end position="365"/>
    </location>
</feature>
<keyword evidence="4 11" id="KW-0812">Transmembrane</keyword>
<dbReference type="Ensembl" id="ENSELUT00000033605.3">
    <property type="protein sequence ID" value="ENSELUP00000040909.1"/>
    <property type="gene ID" value="ENSELUG00000021544.3"/>
</dbReference>
<dbReference type="GeneTree" id="ENSGT00940000163251"/>
<dbReference type="Gene3D" id="1.20.1250.20">
    <property type="entry name" value="MFS general substrate transporter like domains"/>
    <property type="match status" value="1"/>
</dbReference>
<dbReference type="STRING" id="8010.ENSELUP00000040909"/>
<keyword evidence="6" id="KW-0067">ATP-binding</keyword>
<feature type="transmembrane region" description="Helical" evidence="11">
    <location>
        <begin position="488"/>
        <end position="508"/>
    </location>
</feature>
<evidence type="ECO:0000256" key="5">
    <source>
        <dbReference type="ARBA" id="ARBA00022741"/>
    </source>
</evidence>
<comment type="subcellular location">
    <subcellularLocation>
        <location evidence="1">Endomembrane system</location>
        <topology evidence="1">Multi-pass membrane protein</topology>
    </subcellularLocation>
</comment>
<accession>A0A3P9AJS0</accession>
<reference evidence="13" key="4">
    <citation type="submission" date="2025-09" db="UniProtKB">
        <authorList>
            <consortium name="Ensembl"/>
        </authorList>
    </citation>
    <scope>IDENTIFICATION</scope>
</reference>
<feature type="transmembrane region" description="Helical" evidence="11">
    <location>
        <begin position="461"/>
        <end position="482"/>
    </location>
</feature>
<reference evidence="14" key="1">
    <citation type="journal article" date="2014" name="PLoS ONE">
        <title>The genome and linkage map of the northern pike (Esox lucius): conserved synteny revealed between the salmonid sister group and the Neoteleostei.</title>
        <authorList>
            <person name="Rondeau E.B."/>
            <person name="Minkley D.R."/>
            <person name="Leong J.S."/>
            <person name="Messmer A.M."/>
            <person name="Jantzen J.R."/>
            <person name="von Schalburg K.R."/>
            <person name="Lemon C."/>
            <person name="Bird N.H."/>
            <person name="Koop B.F."/>
        </authorList>
    </citation>
    <scope>NUCLEOTIDE SEQUENCE</scope>
</reference>
<evidence type="ECO:0000256" key="10">
    <source>
        <dbReference type="ARBA" id="ARBA00023180"/>
    </source>
</evidence>
<feature type="transmembrane region" description="Helical" evidence="11">
    <location>
        <begin position="20"/>
        <end position="42"/>
    </location>
</feature>
<evidence type="ECO:0000256" key="2">
    <source>
        <dbReference type="ARBA" id="ARBA00009203"/>
    </source>
</evidence>
<evidence type="ECO:0000256" key="6">
    <source>
        <dbReference type="ARBA" id="ARBA00022840"/>
    </source>
</evidence>
<feature type="transmembrane region" description="Helical" evidence="11">
    <location>
        <begin position="400"/>
        <end position="420"/>
    </location>
</feature>
<dbReference type="InterPro" id="IPR020846">
    <property type="entry name" value="MFS_dom"/>
</dbReference>
<dbReference type="InterPro" id="IPR036259">
    <property type="entry name" value="MFS_trans_sf"/>
</dbReference>
<sequence length="555" mass="62583">MRDFEETTAFLGQWGPFQLTVFFLLGVSIIPNGFSAFSVIFLGDSPTHHCFIPDAKNLSEVWRKAIIPIEVENGREENSKCSRYRLDVVRNLSALGYIPGLDINLTQVDQERCVDGWTYSDDIYQSTIVTEFDLVCSESWKQPFTSSLYFLGVLCGSFFSGQLSDWFGRKPVLFGTMVVQTLFTFVQVFTQSWEMFSVLFFIVGLGQISNYIAAFVLGSEILTGSLRVLYVSLGVCLFFAFGYMMLPVLAFFLRDWRSLLLAMSVPGLVYIPLWWFIPESPRWLLSQGRVEEAEVILREAARKNRVTAPEVIFEESESEEKPKPEERHSPLDLLRPCSICKTTLIISLVWFTLSMGYFCISLNTSRLHGDPYINCFISAAIEVPAYISSWLLLRYLPRRLSTSASMLLGGAALYFIQLVPPSVPSLSIALEMMGKFGLATGTGLVFAYTAELYPTVIRNTALGFCAMISRVGSIIAPYIFTFGTYYKYLPYILLGSLLVLSAMTIPFLPETFGRPLPETIQQMHEQARIKCPCIPEKNRKPTKEANDTILLESSL</sequence>
<dbReference type="PROSITE" id="PS50850">
    <property type="entry name" value="MFS"/>
    <property type="match status" value="1"/>
</dbReference>
<dbReference type="GO" id="GO:0016020">
    <property type="term" value="C:membrane"/>
    <property type="evidence" value="ECO:0007669"/>
    <property type="project" value="InterPro"/>
</dbReference>
<dbReference type="GO" id="GO:0005524">
    <property type="term" value="F:ATP binding"/>
    <property type="evidence" value="ECO:0007669"/>
    <property type="project" value="UniProtKB-KW"/>
</dbReference>
<keyword evidence="5" id="KW-0547">Nucleotide-binding</keyword>
<evidence type="ECO:0000313" key="13">
    <source>
        <dbReference type="Ensembl" id="ENSELUP00000040909.1"/>
    </source>
</evidence>
<dbReference type="Pfam" id="PF00083">
    <property type="entry name" value="Sugar_tr"/>
    <property type="match status" value="1"/>
</dbReference>
<evidence type="ECO:0000313" key="14">
    <source>
        <dbReference type="Proteomes" id="UP000265140"/>
    </source>
</evidence>
<protein>
    <recommendedName>
        <fullName evidence="12">Major facilitator superfamily (MFS) profile domain-containing protein</fullName>
    </recommendedName>
</protein>